<dbReference type="Proteomes" id="UP000784294">
    <property type="component" value="Unassembled WGS sequence"/>
</dbReference>
<name>A0A3S5AYN9_9PLAT</name>
<gene>
    <name evidence="1" type="ORF">PXEA_LOCUS34411</name>
</gene>
<evidence type="ECO:0000313" key="1">
    <source>
        <dbReference type="EMBL" id="VEL40971.1"/>
    </source>
</evidence>
<reference evidence="1" key="1">
    <citation type="submission" date="2018-11" db="EMBL/GenBank/DDBJ databases">
        <authorList>
            <consortium name="Pathogen Informatics"/>
        </authorList>
    </citation>
    <scope>NUCLEOTIDE SEQUENCE</scope>
</reference>
<sequence length="102" mass="11519">MKDALSVECQSGLTERTNGIETRNRKWQFSRVFSHQLTRLAHSSRMSHASPHRSTQLPCANQKLTLTPHQKCSRKNSTNQKPTLTSRRVANIDCTTSLPLSS</sequence>
<proteinExistence type="predicted"/>
<comment type="caution">
    <text evidence="1">The sequence shown here is derived from an EMBL/GenBank/DDBJ whole genome shotgun (WGS) entry which is preliminary data.</text>
</comment>
<organism evidence="1 2">
    <name type="scientific">Protopolystoma xenopodis</name>
    <dbReference type="NCBI Taxonomy" id="117903"/>
    <lineage>
        <taxon>Eukaryota</taxon>
        <taxon>Metazoa</taxon>
        <taxon>Spiralia</taxon>
        <taxon>Lophotrochozoa</taxon>
        <taxon>Platyhelminthes</taxon>
        <taxon>Monogenea</taxon>
        <taxon>Polyopisthocotylea</taxon>
        <taxon>Polystomatidea</taxon>
        <taxon>Polystomatidae</taxon>
        <taxon>Protopolystoma</taxon>
    </lineage>
</organism>
<dbReference type="EMBL" id="CAAALY010267257">
    <property type="protein sequence ID" value="VEL40971.1"/>
    <property type="molecule type" value="Genomic_DNA"/>
</dbReference>
<accession>A0A3S5AYN9</accession>
<evidence type="ECO:0000313" key="2">
    <source>
        <dbReference type="Proteomes" id="UP000784294"/>
    </source>
</evidence>
<dbReference type="AlphaFoldDB" id="A0A3S5AYN9"/>
<keyword evidence="2" id="KW-1185">Reference proteome</keyword>
<protein>
    <submittedName>
        <fullName evidence="1">Uncharacterized protein</fullName>
    </submittedName>
</protein>